<protein>
    <submittedName>
        <fullName evidence="2">Metallophosphoesterase</fullName>
    </submittedName>
</protein>
<evidence type="ECO:0000313" key="3">
    <source>
        <dbReference type="Proteomes" id="UP001595803"/>
    </source>
</evidence>
<comment type="caution">
    <text evidence="2">The sequence shown here is derived from an EMBL/GenBank/DDBJ whole genome shotgun (WGS) entry which is preliminary data.</text>
</comment>
<reference evidence="3" key="1">
    <citation type="journal article" date="2019" name="Int. J. Syst. Evol. Microbiol.">
        <title>The Global Catalogue of Microorganisms (GCM) 10K type strain sequencing project: providing services to taxonomists for standard genome sequencing and annotation.</title>
        <authorList>
            <consortium name="The Broad Institute Genomics Platform"/>
            <consortium name="The Broad Institute Genome Sequencing Center for Infectious Disease"/>
            <person name="Wu L."/>
            <person name="Ma J."/>
        </authorList>
    </citation>
    <scope>NUCLEOTIDE SEQUENCE [LARGE SCALE GENOMIC DNA]</scope>
    <source>
        <strain evidence="3">CCTCC AB 2017081</strain>
    </source>
</reference>
<dbReference type="PANTHER" id="PTHR42850:SF7">
    <property type="entry name" value="BIS(5'-NUCLEOSYL)-TETRAPHOSPHATASE PRPE [ASYMMETRICAL]"/>
    <property type="match status" value="1"/>
</dbReference>
<dbReference type="InterPro" id="IPR050126">
    <property type="entry name" value="Ap4A_hydrolase"/>
</dbReference>
<proteinExistence type="predicted"/>
<organism evidence="2 3">
    <name type="scientific">Deinococcus rufus</name>
    <dbReference type="NCBI Taxonomy" id="2136097"/>
    <lineage>
        <taxon>Bacteria</taxon>
        <taxon>Thermotogati</taxon>
        <taxon>Deinococcota</taxon>
        <taxon>Deinococci</taxon>
        <taxon>Deinococcales</taxon>
        <taxon>Deinococcaceae</taxon>
        <taxon>Deinococcus</taxon>
    </lineage>
</organism>
<name>A0ABV7ZHK0_9DEIO</name>
<accession>A0ABV7ZHK0</accession>
<evidence type="ECO:0000313" key="2">
    <source>
        <dbReference type="EMBL" id="MFC3835675.1"/>
    </source>
</evidence>
<keyword evidence="3" id="KW-1185">Reference proteome</keyword>
<dbReference type="Pfam" id="PF00149">
    <property type="entry name" value="Metallophos"/>
    <property type="match status" value="1"/>
</dbReference>
<dbReference type="PANTHER" id="PTHR42850">
    <property type="entry name" value="METALLOPHOSPHOESTERASE"/>
    <property type="match status" value="1"/>
</dbReference>
<sequence length="248" mass="26205">MTAHAAPGYDIVGDVHGCLDELLTLLNRLGYGWDGAVLTPPAGRQLVFVGDLVDRGPEVVGVVQLVMGSVQSGAALSVRGNHDERLARALAGEAVKGSRSLDVSLAQLADVSVQERDEIRRVLGTLPSRLELDGGRLLVVHAGEQAGDPATREHFNVWGAHTGRVGQDGVKERVAWVGGYTGSALVAYGHTPVLAPDWHGHTVNLDTGAVFGGHLTALRYPERQTVSVPARRAYASTAHWRALTGVPA</sequence>
<dbReference type="Proteomes" id="UP001595803">
    <property type="component" value="Unassembled WGS sequence"/>
</dbReference>
<feature type="domain" description="Calcineurin-like phosphoesterase" evidence="1">
    <location>
        <begin position="11"/>
        <end position="214"/>
    </location>
</feature>
<dbReference type="InterPro" id="IPR029052">
    <property type="entry name" value="Metallo-depent_PP-like"/>
</dbReference>
<dbReference type="Gene3D" id="3.60.21.10">
    <property type="match status" value="1"/>
</dbReference>
<dbReference type="SUPFAM" id="SSF56300">
    <property type="entry name" value="Metallo-dependent phosphatases"/>
    <property type="match status" value="1"/>
</dbReference>
<gene>
    <name evidence="2" type="ORF">ACFOSB_22650</name>
</gene>
<dbReference type="EMBL" id="JBHRZG010000024">
    <property type="protein sequence ID" value="MFC3835675.1"/>
    <property type="molecule type" value="Genomic_DNA"/>
</dbReference>
<dbReference type="RefSeq" id="WP_322474388.1">
    <property type="nucleotide sequence ID" value="NZ_JBHRZG010000024.1"/>
</dbReference>
<evidence type="ECO:0000259" key="1">
    <source>
        <dbReference type="Pfam" id="PF00149"/>
    </source>
</evidence>
<dbReference type="InterPro" id="IPR004843">
    <property type="entry name" value="Calcineurin-like_PHP"/>
</dbReference>